<dbReference type="Pfam" id="PF04568">
    <property type="entry name" value="IATP"/>
    <property type="match status" value="1"/>
</dbReference>
<dbReference type="AlphaFoldDB" id="A0A6A6H4X2"/>
<dbReference type="GO" id="GO:0042030">
    <property type="term" value="F:ATPase inhibitor activity"/>
    <property type="evidence" value="ECO:0007669"/>
    <property type="project" value="InterPro"/>
</dbReference>
<feature type="coiled-coil region" evidence="5">
    <location>
        <begin position="63"/>
        <end position="97"/>
    </location>
</feature>
<protein>
    <recommendedName>
        <fullName evidence="4">ATPase inhibitor, mitochondrial</fullName>
    </recommendedName>
</protein>
<accession>A0A6A6H4X2</accession>
<keyword evidence="5" id="KW-0175">Coiled coil</keyword>
<dbReference type="SUPFAM" id="SSF64602">
    <property type="entry name" value="F1 ATPase inhibitor, IF1, C-terminal domain"/>
    <property type="match status" value="1"/>
</dbReference>
<evidence type="ECO:0000313" key="7">
    <source>
        <dbReference type="EMBL" id="KAF2232929.1"/>
    </source>
</evidence>
<keyword evidence="8" id="KW-1185">Reference proteome</keyword>
<evidence type="ECO:0000256" key="5">
    <source>
        <dbReference type="SAM" id="Coils"/>
    </source>
</evidence>
<evidence type="ECO:0000313" key="8">
    <source>
        <dbReference type="Proteomes" id="UP000800092"/>
    </source>
</evidence>
<keyword evidence="3" id="KW-0496">Mitochondrion</keyword>
<evidence type="ECO:0000256" key="6">
    <source>
        <dbReference type="SAM" id="MobiDB-lite"/>
    </source>
</evidence>
<dbReference type="EMBL" id="ML991811">
    <property type="protein sequence ID" value="KAF2232929.1"/>
    <property type="molecule type" value="Genomic_DNA"/>
</dbReference>
<organism evidence="7 8">
    <name type="scientific">Viridothelium virens</name>
    <name type="common">Speckled blister lichen</name>
    <name type="synonym">Trypethelium virens</name>
    <dbReference type="NCBI Taxonomy" id="1048519"/>
    <lineage>
        <taxon>Eukaryota</taxon>
        <taxon>Fungi</taxon>
        <taxon>Dikarya</taxon>
        <taxon>Ascomycota</taxon>
        <taxon>Pezizomycotina</taxon>
        <taxon>Dothideomycetes</taxon>
        <taxon>Dothideomycetes incertae sedis</taxon>
        <taxon>Trypetheliales</taxon>
        <taxon>Trypetheliaceae</taxon>
        <taxon>Viridothelium</taxon>
    </lineage>
</organism>
<dbReference type="Proteomes" id="UP000800092">
    <property type="component" value="Unassembled WGS sequence"/>
</dbReference>
<evidence type="ECO:0000256" key="3">
    <source>
        <dbReference type="ARBA" id="ARBA00023128"/>
    </source>
</evidence>
<comment type="subcellular location">
    <subcellularLocation>
        <location evidence="1">Mitochondrion</location>
    </subcellularLocation>
</comment>
<proteinExistence type="inferred from homology"/>
<feature type="compositionally biased region" description="Basic and acidic residues" evidence="6">
    <location>
        <begin position="50"/>
        <end position="63"/>
    </location>
</feature>
<evidence type="ECO:0000256" key="4">
    <source>
        <dbReference type="RuleBase" id="RU368087"/>
    </source>
</evidence>
<feature type="region of interest" description="Disordered" evidence="6">
    <location>
        <begin position="32"/>
        <end position="63"/>
    </location>
</feature>
<reference evidence="7" key="1">
    <citation type="journal article" date="2020" name="Stud. Mycol.">
        <title>101 Dothideomycetes genomes: a test case for predicting lifestyles and emergence of pathogens.</title>
        <authorList>
            <person name="Haridas S."/>
            <person name="Albert R."/>
            <person name="Binder M."/>
            <person name="Bloem J."/>
            <person name="Labutti K."/>
            <person name="Salamov A."/>
            <person name="Andreopoulos B."/>
            <person name="Baker S."/>
            <person name="Barry K."/>
            <person name="Bills G."/>
            <person name="Bluhm B."/>
            <person name="Cannon C."/>
            <person name="Castanera R."/>
            <person name="Culley D."/>
            <person name="Daum C."/>
            <person name="Ezra D."/>
            <person name="Gonzalez J."/>
            <person name="Henrissat B."/>
            <person name="Kuo A."/>
            <person name="Liang C."/>
            <person name="Lipzen A."/>
            <person name="Lutzoni F."/>
            <person name="Magnuson J."/>
            <person name="Mondo S."/>
            <person name="Nolan M."/>
            <person name="Ohm R."/>
            <person name="Pangilinan J."/>
            <person name="Park H.-J."/>
            <person name="Ramirez L."/>
            <person name="Alfaro M."/>
            <person name="Sun H."/>
            <person name="Tritt A."/>
            <person name="Yoshinaga Y."/>
            <person name="Zwiers L.-H."/>
            <person name="Turgeon B."/>
            <person name="Goodwin S."/>
            <person name="Spatafora J."/>
            <person name="Crous P."/>
            <person name="Grigoriev I."/>
        </authorList>
    </citation>
    <scope>NUCLEOTIDE SEQUENCE</scope>
    <source>
        <strain evidence="7">Tuck. ex Michener</strain>
    </source>
</reference>
<evidence type="ECO:0000256" key="1">
    <source>
        <dbReference type="ARBA" id="ARBA00004173"/>
    </source>
</evidence>
<dbReference type="InterPro" id="IPR007648">
    <property type="entry name" value="ATPase_inhibitor_mt"/>
</dbReference>
<evidence type="ECO:0000256" key="2">
    <source>
        <dbReference type="ARBA" id="ARBA00010901"/>
    </source>
</evidence>
<comment type="function">
    <text evidence="4">Inhibits the enzyme activity of ATPase.</text>
</comment>
<dbReference type="Gene3D" id="1.20.5.500">
    <property type="entry name" value="Single helix bin"/>
    <property type="match status" value="1"/>
</dbReference>
<gene>
    <name evidence="7" type="ORF">EV356DRAFT_578006</name>
</gene>
<name>A0A6A6H4X2_VIRVR</name>
<dbReference type="OrthoDB" id="5532350at2759"/>
<comment type="similarity">
    <text evidence="2 4">Belongs to the ATPase inhibitor family.</text>
</comment>
<dbReference type="GO" id="GO:0005739">
    <property type="term" value="C:mitochondrion"/>
    <property type="evidence" value="ECO:0007669"/>
    <property type="project" value="UniProtKB-SubCell"/>
</dbReference>
<sequence>MTTSRAVLRATRAFGSPRIASRSFSVASRMMAEGDTGAPRSGGAASSDAFTKRESASEEMFIRDQERQKLASLRAKIGEHKKHLEELEKHVDDLSKEQGGEQN</sequence>